<dbReference type="Proteomes" id="UP000198752">
    <property type="component" value="Unassembled WGS sequence"/>
</dbReference>
<dbReference type="Pfam" id="PF01797">
    <property type="entry name" value="Y1_Tnp"/>
    <property type="match status" value="1"/>
</dbReference>
<feature type="domain" description="Transposase IS200-like" evidence="1">
    <location>
        <begin position="1"/>
        <end position="43"/>
    </location>
</feature>
<evidence type="ECO:0000259" key="1">
    <source>
        <dbReference type="Pfam" id="PF01797"/>
    </source>
</evidence>
<gene>
    <name evidence="2" type="ORF">SAMN02982927_03329</name>
</gene>
<dbReference type="EMBL" id="FOOY01000033">
    <property type="protein sequence ID" value="SFG94573.1"/>
    <property type="molecule type" value="Genomic_DNA"/>
</dbReference>
<organism evidence="2 3">
    <name type="scientific">Sporolactobacillus nakayamae</name>
    <dbReference type="NCBI Taxonomy" id="269670"/>
    <lineage>
        <taxon>Bacteria</taxon>
        <taxon>Bacillati</taxon>
        <taxon>Bacillota</taxon>
        <taxon>Bacilli</taxon>
        <taxon>Bacillales</taxon>
        <taxon>Sporolactobacillaceae</taxon>
        <taxon>Sporolactobacillus</taxon>
    </lineage>
</organism>
<evidence type="ECO:0000313" key="3">
    <source>
        <dbReference type="Proteomes" id="UP000198752"/>
    </source>
</evidence>
<dbReference type="GO" id="GO:0004803">
    <property type="term" value="F:transposase activity"/>
    <property type="evidence" value="ECO:0007669"/>
    <property type="project" value="InterPro"/>
</dbReference>
<proteinExistence type="predicted"/>
<accession>A0A1I2VZN4</accession>
<evidence type="ECO:0000313" key="2">
    <source>
        <dbReference type="EMBL" id="SFG94573.1"/>
    </source>
</evidence>
<dbReference type="GO" id="GO:0006313">
    <property type="term" value="P:DNA transposition"/>
    <property type="evidence" value="ECO:0007669"/>
    <property type="project" value="InterPro"/>
</dbReference>
<dbReference type="InterPro" id="IPR002686">
    <property type="entry name" value="Transposase_17"/>
</dbReference>
<dbReference type="STRING" id="269670.SAMN02982927_03329"/>
<reference evidence="3" key="1">
    <citation type="submission" date="2016-10" db="EMBL/GenBank/DDBJ databases">
        <authorList>
            <person name="Varghese N."/>
            <person name="Submissions S."/>
        </authorList>
    </citation>
    <scope>NUCLEOTIDE SEQUENCE [LARGE SCALE GENOMIC DNA]</scope>
    <source>
        <strain evidence="3">ATCC 700379</strain>
    </source>
</reference>
<dbReference type="RefSeq" id="WP_425441061.1">
    <property type="nucleotide sequence ID" value="NZ_FOOY01000033.1"/>
</dbReference>
<sequence>MQYLKGRSSRLLQDEFPELKKRYCGQHLWPRGYFCTTVGGHHDRRNHPYYAANQSNKIKTTCLELMTEFSQNSVCIEHKAFQKTSVLNGERFKNLRNRISWTSRLKYSILIRGISKNLKIGRKNTCENSSDIYML</sequence>
<protein>
    <submittedName>
        <fullName evidence="2">Transposase IS200 like</fullName>
    </submittedName>
</protein>
<keyword evidence="3" id="KW-1185">Reference proteome</keyword>
<dbReference type="AlphaFoldDB" id="A0A1I2VZN4"/>
<dbReference type="Gene3D" id="3.30.70.1290">
    <property type="entry name" value="Transposase IS200-like"/>
    <property type="match status" value="1"/>
</dbReference>
<name>A0A1I2VZN4_9BACL</name>
<dbReference type="SUPFAM" id="SSF143422">
    <property type="entry name" value="Transposase IS200-like"/>
    <property type="match status" value="1"/>
</dbReference>
<dbReference type="GO" id="GO:0003677">
    <property type="term" value="F:DNA binding"/>
    <property type="evidence" value="ECO:0007669"/>
    <property type="project" value="InterPro"/>
</dbReference>
<dbReference type="InterPro" id="IPR036515">
    <property type="entry name" value="Transposase_17_sf"/>
</dbReference>